<dbReference type="InterPro" id="IPR053136">
    <property type="entry name" value="UTP_pyrophosphatase-like"/>
</dbReference>
<dbReference type="Pfam" id="PF01863">
    <property type="entry name" value="YgjP-like"/>
    <property type="match status" value="1"/>
</dbReference>
<evidence type="ECO:0000259" key="1">
    <source>
        <dbReference type="Pfam" id="PF01863"/>
    </source>
</evidence>
<dbReference type="PANTHER" id="PTHR30399:SF1">
    <property type="entry name" value="UTP PYROPHOSPHATASE"/>
    <property type="match status" value="1"/>
</dbReference>
<evidence type="ECO:0000313" key="3">
    <source>
        <dbReference type="Proteomes" id="UP000249185"/>
    </source>
</evidence>
<protein>
    <submittedName>
        <fullName evidence="2">M48 family peptidase</fullName>
    </submittedName>
</protein>
<evidence type="ECO:0000313" key="2">
    <source>
        <dbReference type="EMBL" id="PZQ51720.1"/>
    </source>
</evidence>
<organism evidence="2 3">
    <name type="scientific">Rhodovulum sulfidophilum</name>
    <name type="common">Rhodobacter sulfidophilus</name>
    <dbReference type="NCBI Taxonomy" id="35806"/>
    <lineage>
        <taxon>Bacteria</taxon>
        <taxon>Pseudomonadati</taxon>
        <taxon>Pseudomonadota</taxon>
        <taxon>Alphaproteobacteria</taxon>
        <taxon>Rhodobacterales</taxon>
        <taxon>Paracoccaceae</taxon>
        <taxon>Rhodovulum</taxon>
    </lineage>
</organism>
<reference evidence="2 3" key="1">
    <citation type="submission" date="2017-08" db="EMBL/GenBank/DDBJ databases">
        <title>Infants hospitalized years apart are colonized by the same room-sourced microbial strains.</title>
        <authorList>
            <person name="Brooks B."/>
            <person name="Olm M.R."/>
            <person name="Firek B.A."/>
            <person name="Baker R."/>
            <person name="Thomas B.C."/>
            <person name="Morowitz M.J."/>
            <person name="Banfield J.F."/>
        </authorList>
    </citation>
    <scope>NUCLEOTIDE SEQUENCE [LARGE SCALE GENOMIC DNA]</scope>
    <source>
        <strain evidence="2">S2_005_002_R2_34</strain>
    </source>
</reference>
<proteinExistence type="predicted"/>
<dbReference type="InterPro" id="IPR002725">
    <property type="entry name" value="YgjP-like_metallopeptidase"/>
</dbReference>
<accession>A0A2W5QJR6</accession>
<feature type="domain" description="YgjP-like metallopeptidase" evidence="1">
    <location>
        <begin position="12"/>
        <end position="194"/>
    </location>
</feature>
<sequence>MVLRVAGLATGGPVLTIPAATPLAAARSFLDDHEDWLRRHMAARPHVPVRDGTELPFGDGRLVIRAAPELRRPQRAGDELRVPGRAEDLPGRVAAYLREAAREACAVATDRHAAALGRPARQITLRDPRGRWGSCTARGDLMYSWRLVLAPSAVLDYVVAHEVAHLAELNHSPRFWAVVAELCPGYAKPRAWLSAEGARLHGYDFARPGPA</sequence>
<dbReference type="AlphaFoldDB" id="A0A2W5QJR6"/>
<dbReference type="PANTHER" id="PTHR30399">
    <property type="entry name" value="UNCHARACTERIZED PROTEIN YGJP"/>
    <property type="match status" value="1"/>
</dbReference>
<dbReference type="EMBL" id="QFPW01000002">
    <property type="protein sequence ID" value="PZQ51720.1"/>
    <property type="molecule type" value="Genomic_DNA"/>
</dbReference>
<dbReference type="Gene3D" id="3.30.2010.10">
    <property type="entry name" value="Metalloproteases ('zincins'), catalytic domain"/>
    <property type="match status" value="1"/>
</dbReference>
<comment type="caution">
    <text evidence="2">The sequence shown here is derived from an EMBL/GenBank/DDBJ whole genome shotgun (WGS) entry which is preliminary data.</text>
</comment>
<gene>
    <name evidence="2" type="ORF">DI556_05035</name>
</gene>
<dbReference type="Proteomes" id="UP000249185">
    <property type="component" value="Unassembled WGS sequence"/>
</dbReference>
<name>A0A2W5QJR6_RHOSU</name>
<dbReference type="CDD" id="cd07344">
    <property type="entry name" value="M48_yhfN_like"/>
    <property type="match status" value="1"/>
</dbReference>